<evidence type="ECO:0000313" key="2">
    <source>
        <dbReference type="Proteomes" id="UP000295122"/>
    </source>
</evidence>
<gene>
    <name evidence="1" type="ORF">EV668_3178</name>
</gene>
<accession>A0A4V3DXW2</accession>
<dbReference type="RefSeq" id="WP_133771631.1">
    <property type="nucleotide sequence ID" value="NZ_SNZR01000013.1"/>
</dbReference>
<sequence length="153" mass="16298">MRLLLPGSGWVLVEQVFLYPEEKVQEIATLRAQAARSLGGSGLSAGVIGAPSVTLAAEAAALSMVAGFLKNVAAKQALEAIKMANEKLFDLLTNGGVPHAPMLISGSHLPDPSTWVAEAGKRRFVHSGTEYIRANCDLGLMDIRWTTVSAWLR</sequence>
<dbReference type="EMBL" id="SNZR01000013">
    <property type="protein sequence ID" value="TDR90329.1"/>
    <property type="molecule type" value="Genomic_DNA"/>
</dbReference>
<evidence type="ECO:0000313" key="1">
    <source>
        <dbReference type="EMBL" id="TDR90329.1"/>
    </source>
</evidence>
<name>A0A4V3DXW2_9HYPH</name>
<reference evidence="1 2" key="1">
    <citation type="submission" date="2019-03" db="EMBL/GenBank/DDBJ databases">
        <title>Genomic Encyclopedia of Type Strains, Phase IV (KMG-IV): sequencing the most valuable type-strain genomes for metagenomic binning, comparative biology and taxonomic classification.</title>
        <authorList>
            <person name="Goeker M."/>
        </authorList>
    </citation>
    <scope>NUCLEOTIDE SEQUENCE [LARGE SCALE GENOMIC DNA]</scope>
    <source>
        <strain evidence="1 2">DSM 25903</strain>
    </source>
</reference>
<protein>
    <submittedName>
        <fullName evidence="1">Uncharacterized protein</fullName>
    </submittedName>
</protein>
<proteinExistence type="predicted"/>
<dbReference type="Proteomes" id="UP000295122">
    <property type="component" value="Unassembled WGS sequence"/>
</dbReference>
<comment type="caution">
    <text evidence="1">The sequence shown here is derived from an EMBL/GenBank/DDBJ whole genome shotgun (WGS) entry which is preliminary data.</text>
</comment>
<keyword evidence="2" id="KW-1185">Reference proteome</keyword>
<dbReference type="AlphaFoldDB" id="A0A4V3DXW2"/>
<organism evidence="1 2">
    <name type="scientific">Enterovirga rhinocerotis</name>
    <dbReference type="NCBI Taxonomy" id="1339210"/>
    <lineage>
        <taxon>Bacteria</taxon>
        <taxon>Pseudomonadati</taxon>
        <taxon>Pseudomonadota</taxon>
        <taxon>Alphaproteobacteria</taxon>
        <taxon>Hyphomicrobiales</taxon>
        <taxon>Methylobacteriaceae</taxon>
        <taxon>Enterovirga</taxon>
    </lineage>
</organism>